<evidence type="ECO:0000256" key="1">
    <source>
        <dbReference type="ARBA" id="ARBA00002814"/>
    </source>
</evidence>
<dbReference type="SUPFAM" id="SSF50104">
    <property type="entry name" value="Translation proteins SH3-like domain"/>
    <property type="match status" value="1"/>
</dbReference>
<dbReference type="GO" id="GO:0005829">
    <property type="term" value="C:cytosol"/>
    <property type="evidence" value="ECO:0007669"/>
    <property type="project" value="UniProtKB-SubCell"/>
</dbReference>
<dbReference type="SMART" id="SM00593">
    <property type="entry name" value="RUN"/>
    <property type="match status" value="1"/>
</dbReference>
<comment type="function">
    <text evidence="13">May play a role as p53/TP53 inhibitor and thus may have oncogenic activity.</text>
</comment>
<dbReference type="GO" id="GO:0005791">
    <property type="term" value="C:rough endoplasmic reticulum"/>
    <property type="evidence" value="ECO:0007669"/>
    <property type="project" value="UniProtKB-SubCell"/>
</dbReference>
<dbReference type="SUPFAM" id="SSF57277">
    <property type="entry name" value="Granulin repeat"/>
    <property type="match status" value="1"/>
</dbReference>
<evidence type="ECO:0000313" key="19">
    <source>
        <dbReference type="Proteomes" id="UP001274896"/>
    </source>
</evidence>
<dbReference type="InterPro" id="IPR037213">
    <property type="entry name" value="Run_dom_sf"/>
</dbReference>
<comment type="similarity">
    <text evidence="4">Belongs to the eukaryotic ribosomal protein eL27 family.</text>
</comment>
<dbReference type="GO" id="GO:0005840">
    <property type="term" value="C:ribosome"/>
    <property type="evidence" value="ECO:0007669"/>
    <property type="project" value="UniProtKB-KW"/>
</dbReference>
<dbReference type="InterPro" id="IPR005824">
    <property type="entry name" value="KOW"/>
</dbReference>
<feature type="coiled-coil region" evidence="15">
    <location>
        <begin position="205"/>
        <end position="243"/>
    </location>
</feature>
<dbReference type="GO" id="GO:0003735">
    <property type="term" value="F:structural constituent of ribosome"/>
    <property type="evidence" value="ECO:0007669"/>
    <property type="project" value="InterPro"/>
</dbReference>
<name>A0AAE0QFB9_9TELE</name>
<dbReference type="Proteomes" id="UP001274896">
    <property type="component" value="Unassembled WGS sequence"/>
</dbReference>
<dbReference type="CDD" id="cd06090">
    <property type="entry name" value="KOW_RPL27"/>
    <property type="match status" value="1"/>
</dbReference>
<dbReference type="FunFam" id="2.30.30.770:FF:000001">
    <property type="entry name" value="60S ribosomal protein L27"/>
    <property type="match status" value="1"/>
</dbReference>
<dbReference type="InterPro" id="IPR038655">
    <property type="entry name" value="Ribosomal_eL27_sf"/>
</dbReference>
<evidence type="ECO:0000256" key="7">
    <source>
        <dbReference type="ARBA" id="ARBA00022980"/>
    </source>
</evidence>
<feature type="non-terminal residue" evidence="18">
    <location>
        <position position="871"/>
    </location>
</feature>
<evidence type="ECO:0000256" key="14">
    <source>
        <dbReference type="ARBA" id="ARBA00072888"/>
    </source>
</evidence>
<dbReference type="Gene3D" id="2.10.25.160">
    <property type="entry name" value="Granulin"/>
    <property type="match status" value="2"/>
</dbReference>
<feature type="compositionally biased region" description="Low complexity" evidence="16">
    <location>
        <begin position="443"/>
        <end position="453"/>
    </location>
</feature>
<reference evidence="18" key="1">
    <citation type="submission" date="2023-06" db="EMBL/GenBank/DDBJ databases">
        <title>Male Hemibagrus guttatus genome.</title>
        <authorList>
            <person name="Bian C."/>
        </authorList>
    </citation>
    <scope>NUCLEOTIDE SEQUENCE</scope>
    <source>
        <strain evidence="18">Male_cb2023</strain>
        <tissue evidence="18">Muscle</tissue>
    </source>
</reference>
<keyword evidence="6" id="KW-0597">Phosphoprotein</keyword>
<accession>A0AAE0QFB9</accession>
<dbReference type="Pfam" id="PF01777">
    <property type="entry name" value="Ribosomal_L27e"/>
    <property type="match status" value="1"/>
</dbReference>
<evidence type="ECO:0000256" key="12">
    <source>
        <dbReference type="ARBA" id="ARBA00035329"/>
    </source>
</evidence>
<dbReference type="Pfam" id="PF02759">
    <property type="entry name" value="RUN"/>
    <property type="match status" value="1"/>
</dbReference>
<evidence type="ECO:0000256" key="13">
    <source>
        <dbReference type="ARBA" id="ARBA00055063"/>
    </source>
</evidence>
<feature type="region of interest" description="Disordered" evidence="16">
    <location>
        <begin position="441"/>
        <end position="460"/>
    </location>
</feature>
<feature type="region of interest" description="Disordered" evidence="16">
    <location>
        <begin position="111"/>
        <end position="130"/>
    </location>
</feature>
<dbReference type="EMBL" id="JAUCMX010000016">
    <property type="protein sequence ID" value="KAK3519684.1"/>
    <property type="molecule type" value="Genomic_DNA"/>
</dbReference>
<comment type="subcellular location">
    <subcellularLocation>
        <location evidence="3">Cytoplasm</location>
        <location evidence="3">Cytosol</location>
    </subcellularLocation>
    <subcellularLocation>
        <location evidence="2">Rough endoplasmic reticulum</location>
    </subcellularLocation>
</comment>
<feature type="domain" description="RUN" evidence="17">
    <location>
        <begin position="463"/>
        <end position="646"/>
    </location>
</feature>
<dbReference type="SMART" id="SM00739">
    <property type="entry name" value="KOW"/>
    <property type="match status" value="1"/>
</dbReference>
<dbReference type="PROSITE" id="PS50826">
    <property type="entry name" value="RUN"/>
    <property type="match status" value="1"/>
</dbReference>
<keyword evidence="19" id="KW-1185">Reference proteome</keyword>
<dbReference type="InterPro" id="IPR001141">
    <property type="entry name" value="Ribosomal_eL27"/>
</dbReference>
<dbReference type="InterPro" id="IPR047343">
    <property type="entry name" value="RUSC1_2"/>
</dbReference>
<comment type="function">
    <text evidence="1">Component of the large ribosomal subunit.</text>
</comment>
<evidence type="ECO:0000256" key="6">
    <source>
        <dbReference type="ARBA" id="ARBA00022553"/>
    </source>
</evidence>
<evidence type="ECO:0000256" key="16">
    <source>
        <dbReference type="SAM" id="MobiDB-lite"/>
    </source>
</evidence>
<evidence type="ECO:0000256" key="11">
    <source>
        <dbReference type="ARBA" id="ARBA00035224"/>
    </source>
</evidence>
<feature type="region of interest" description="Disordered" evidence="16">
    <location>
        <begin position="336"/>
        <end position="363"/>
    </location>
</feature>
<dbReference type="Gene3D" id="1.20.58.900">
    <property type="match status" value="1"/>
</dbReference>
<dbReference type="InterPro" id="IPR000118">
    <property type="entry name" value="Granulin"/>
</dbReference>
<dbReference type="InterPro" id="IPR008991">
    <property type="entry name" value="Translation_prot_SH3-like_sf"/>
</dbReference>
<sequence length="871" mass="96686">MTKSKTWGCCPLDQATCCADGENCCPKGYTCRDQWCEKSSWIKSVWDTAMPQIQTDIDCGGGFSCKDTETCCKMSESSWGCCPYPKETVASDSEAAVTGAGERWAPVGAVANPEDERSQSPEGHGAPGGEAEMATRLRRLEDEHEQLHSSLLALTSHFAQVQFRLKQIVHGQSEEQDKEKMLKELEEFAFRGCPHVLGCRAQHPLENSELSEREKRERLEAQREKQKELIVQLKTQLDDLERFAYQEGSYDSLPQSVVMERQKVIIDELITKLDVNLNEDIGNLTPEELRQRVDAAIAQIVNPVRVKEQLVEQLKTQIRDLEMFINFIQDEVGNPLLSDRTNSQQSRSSGPTPRGPGGVKQVDPERAEQLRASGLRLVQRALAVLQIFALSQLGCSAGTMAPKAWLPADGAPDYGPLLNKLEGAVERVRLLASRLQPAGQDEPVVSYTSSSTPPAAPSGPRHELIVAVRKDVSLALRDLLAHGLYAPSEGMSLVLAPISCLLPFSGSSQQDSLHPWELFVKYYHAKNGPAFAESPARQLSQSFSLPVGGTSAVVTPKNSLLWAVHSVLREHGRYKRSADSEFKALVCMALNEQRLVSWVNLLCKAGTLIHTHYQPWSYMAQTGFEGALRILGRLSHLKFDLPVDLAILLKIAGVYQQILLKIVGVYQQILLKIVADGANPRSPLRVTLSGNTSRPVGVKGHARSAYFLSCYRRQLKATNMGKFMKPGKVVMVLAGRYAGRKAVIVKNIDDGTADRPYSHALVSGIDRYPRKVTATMGKKKVAKRSKIKAFVKVFNYNHLMPTRYSVDIPLDKTVVNKDVFRDPALKRKARREAKVKFEERMSKRDSPGFQRSKSIEKAMKTIVVMGDEVVS</sequence>
<dbReference type="SUPFAM" id="SSF140741">
    <property type="entry name" value="RUN domain-like"/>
    <property type="match status" value="1"/>
</dbReference>
<dbReference type="InterPro" id="IPR058732">
    <property type="entry name" value="RUNDC1_M"/>
</dbReference>
<proteinExistence type="inferred from homology"/>
<evidence type="ECO:0000256" key="8">
    <source>
        <dbReference type="ARBA" id="ARBA00023054"/>
    </source>
</evidence>
<evidence type="ECO:0000256" key="5">
    <source>
        <dbReference type="ARBA" id="ARBA00011133"/>
    </source>
</evidence>
<evidence type="ECO:0000259" key="17">
    <source>
        <dbReference type="PROSITE" id="PS50826"/>
    </source>
</evidence>
<dbReference type="GO" id="GO:1990904">
    <property type="term" value="C:ribonucleoprotein complex"/>
    <property type="evidence" value="ECO:0007669"/>
    <property type="project" value="UniProtKB-KW"/>
</dbReference>
<dbReference type="Pfam" id="PF00467">
    <property type="entry name" value="KOW"/>
    <property type="match status" value="1"/>
</dbReference>
<comment type="subunit">
    <text evidence="5">Component of the large ribosomal subunit.</text>
</comment>
<dbReference type="FunFam" id="1.20.58.900:FF:000012">
    <property type="entry name" value="RUN domain-containing protein 1"/>
    <property type="match status" value="1"/>
</dbReference>
<keyword evidence="7" id="KW-0689">Ribosomal protein</keyword>
<evidence type="ECO:0000256" key="10">
    <source>
        <dbReference type="ARBA" id="ARBA00023274"/>
    </source>
</evidence>
<evidence type="ECO:0000256" key="3">
    <source>
        <dbReference type="ARBA" id="ARBA00004514"/>
    </source>
</evidence>
<dbReference type="InterPro" id="IPR037277">
    <property type="entry name" value="Granulin_sf"/>
</dbReference>
<evidence type="ECO:0000256" key="15">
    <source>
        <dbReference type="SAM" id="Coils"/>
    </source>
</evidence>
<dbReference type="AlphaFoldDB" id="A0AAE0QFB9"/>
<feature type="compositionally biased region" description="Low complexity" evidence="16">
    <location>
        <begin position="121"/>
        <end position="130"/>
    </location>
</feature>
<dbReference type="GO" id="GO:0006412">
    <property type="term" value="P:translation"/>
    <property type="evidence" value="ECO:0007669"/>
    <property type="project" value="InterPro"/>
</dbReference>
<protein>
    <recommendedName>
        <fullName evidence="11">Large ribosomal subunit protein eL27</fullName>
    </recommendedName>
    <alternativeName>
        <fullName evidence="12">60S ribosomal protein L27</fullName>
    </alternativeName>
    <alternativeName>
        <fullName evidence="14">RUN domain-containing protein 1</fullName>
    </alternativeName>
</protein>
<comment type="caution">
    <text evidence="18">The sequence shown here is derived from an EMBL/GenBank/DDBJ whole genome shotgun (WGS) entry which is preliminary data.</text>
</comment>
<organism evidence="18 19">
    <name type="scientific">Hemibagrus guttatus</name>
    <dbReference type="NCBI Taxonomy" id="175788"/>
    <lineage>
        <taxon>Eukaryota</taxon>
        <taxon>Metazoa</taxon>
        <taxon>Chordata</taxon>
        <taxon>Craniata</taxon>
        <taxon>Vertebrata</taxon>
        <taxon>Euteleostomi</taxon>
        <taxon>Actinopterygii</taxon>
        <taxon>Neopterygii</taxon>
        <taxon>Teleostei</taxon>
        <taxon>Ostariophysi</taxon>
        <taxon>Siluriformes</taxon>
        <taxon>Bagridae</taxon>
        <taxon>Hemibagrus</taxon>
    </lineage>
</organism>
<dbReference type="CDD" id="cd17683">
    <property type="entry name" value="RUN_RUNDC1"/>
    <property type="match status" value="1"/>
</dbReference>
<dbReference type="Gene3D" id="2.30.30.770">
    <property type="match status" value="1"/>
</dbReference>
<keyword evidence="8 15" id="KW-0175">Coiled coil</keyword>
<keyword evidence="10" id="KW-0687">Ribonucleoprotein</keyword>
<dbReference type="InterPro" id="IPR041991">
    <property type="entry name" value="Ribosomal_eL27_KOW"/>
</dbReference>
<evidence type="ECO:0000256" key="9">
    <source>
        <dbReference type="ARBA" id="ARBA00023157"/>
    </source>
</evidence>
<keyword evidence="9" id="KW-1015">Disulfide bond</keyword>
<evidence type="ECO:0000256" key="4">
    <source>
        <dbReference type="ARBA" id="ARBA00009124"/>
    </source>
</evidence>
<gene>
    <name evidence="18" type="ORF">QTP70_000855</name>
</gene>
<dbReference type="InterPro" id="IPR004012">
    <property type="entry name" value="Run_dom"/>
</dbReference>
<evidence type="ECO:0000256" key="2">
    <source>
        <dbReference type="ARBA" id="ARBA00004427"/>
    </source>
</evidence>
<dbReference type="SMART" id="SM00277">
    <property type="entry name" value="GRAN"/>
    <property type="match status" value="2"/>
</dbReference>
<dbReference type="PANTHER" id="PTHR15591:SF19">
    <property type="entry name" value="RUN DOMAIN-CONTAINING PROTEIN 1 ISOFORM X1"/>
    <property type="match status" value="1"/>
</dbReference>
<dbReference type="Pfam" id="PF00396">
    <property type="entry name" value="Granulin"/>
    <property type="match status" value="1"/>
</dbReference>
<evidence type="ECO:0000313" key="18">
    <source>
        <dbReference type="EMBL" id="KAK3519684.1"/>
    </source>
</evidence>
<dbReference type="Pfam" id="PF26030">
    <property type="entry name" value="RUNDC1"/>
    <property type="match status" value="1"/>
</dbReference>
<dbReference type="PANTHER" id="PTHR15591">
    <property type="entry name" value="RUN AND SH3 DOMAIN CONTAINING"/>
    <property type="match status" value="1"/>
</dbReference>